<feature type="domain" description="SH3" evidence="9">
    <location>
        <begin position="210"/>
        <end position="269"/>
    </location>
</feature>
<evidence type="ECO:0000259" key="10">
    <source>
        <dbReference type="PROSITE" id="PS50179"/>
    </source>
</evidence>
<protein>
    <recommendedName>
        <fullName evidence="13">Signal transducing adapter molecule 1</fullName>
    </recommendedName>
</protein>
<gene>
    <name evidence="11" type="ORF">RUM43_008781</name>
</gene>
<dbReference type="Proteomes" id="UP001372834">
    <property type="component" value="Unassembled WGS sequence"/>
</dbReference>
<reference evidence="11 12" key="1">
    <citation type="submission" date="2023-10" db="EMBL/GenBank/DDBJ databases">
        <title>Genomes of two closely related lineages of the louse Polyplax serrata with different host specificities.</title>
        <authorList>
            <person name="Martinu J."/>
            <person name="Tarabai H."/>
            <person name="Stefka J."/>
            <person name="Hypsa V."/>
        </authorList>
    </citation>
    <scope>NUCLEOTIDE SEQUENCE [LARGE SCALE GENOMIC DNA]</scope>
    <source>
        <strain evidence="11">HR10_N</strain>
    </source>
</reference>
<dbReference type="InterPro" id="IPR050670">
    <property type="entry name" value="STAM"/>
</dbReference>
<feature type="compositionally biased region" description="Pro residues" evidence="8">
    <location>
        <begin position="468"/>
        <end position="481"/>
    </location>
</feature>
<dbReference type="Gene3D" id="1.25.40.90">
    <property type="match status" value="1"/>
</dbReference>
<dbReference type="CDD" id="cd21388">
    <property type="entry name" value="GAT_STAM"/>
    <property type="match status" value="1"/>
</dbReference>
<dbReference type="AlphaFoldDB" id="A0AAN8P6E9"/>
<accession>A0AAN8P6E9</accession>
<keyword evidence="5" id="KW-0967">Endosome</keyword>
<dbReference type="GO" id="GO:0043328">
    <property type="term" value="P:protein transport to vacuole involved in ubiquitin-dependent protein catabolic process via the multivesicular body sorting pathway"/>
    <property type="evidence" value="ECO:0007669"/>
    <property type="project" value="TreeGrafter"/>
</dbReference>
<dbReference type="Gene3D" id="1.20.5.1940">
    <property type="match status" value="1"/>
</dbReference>
<feature type="compositionally biased region" description="Low complexity" evidence="8">
    <location>
        <begin position="482"/>
        <end position="510"/>
    </location>
</feature>
<dbReference type="SMART" id="SM00288">
    <property type="entry name" value="VHS"/>
    <property type="match status" value="1"/>
</dbReference>
<evidence type="ECO:0008006" key="13">
    <source>
        <dbReference type="Google" id="ProtNLM"/>
    </source>
</evidence>
<dbReference type="FunFam" id="1.25.40.90:FF:000009">
    <property type="entry name" value="Putative signal transducing adapter molecule 1"/>
    <property type="match status" value="1"/>
</dbReference>
<dbReference type="PROSITE" id="PS50002">
    <property type="entry name" value="SH3"/>
    <property type="match status" value="1"/>
</dbReference>
<dbReference type="GO" id="GO:0033565">
    <property type="term" value="C:ESCRT-0 complex"/>
    <property type="evidence" value="ECO:0007669"/>
    <property type="project" value="TreeGrafter"/>
</dbReference>
<dbReference type="InterPro" id="IPR008942">
    <property type="entry name" value="ENTH_VHS"/>
</dbReference>
<evidence type="ECO:0000256" key="1">
    <source>
        <dbReference type="ARBA" id="ARBA00004177"/>
    </source>
</evidence>
<evidence type="ECO:0000313" key="12">
    <source>
        <dbReference type="Proteomes" id="UP001372834"/>
    </source>
</evidence>
<comment type="similarity">
    <text evidence="2">Belongs to the STAM family.</text>
</comment>
<evidence type="ECO:0000313" key="11">
    <source>
        <dbReference type="EMBL" id="KAK6622929.1"/>
    </source>
</evidence>
<comment type="caution">
    <text evidence="11">The sequence shown here is derived from an EMBL/GenBank/DDBJ whole genome shotgun (WGS) entry which is preliminary data.</text>
</comment>
<dbReference type="SUPFAM" id="SSF50044">
    <property type="entry name" value="SH3-domain"/>
    <property type="match status" value="1"/>
</dbReference>
<organism evidence="11 12">
    <name type="scientific">Polyplax serrata</name>
    <name type="common">Common mouse louse</name>
    <dbReference type="NCBI Taxonomy" id="468196"/>
    <lineage>
        <taxon>Eukaryota</taxon>
        <taxon>Metazoa</taxon>
        <taxon>Ecdysozoa</taxon>
        <taxon>Arthropoda</taxon>
        <taxon>Hexapoda</taxon>
        <taxon>Insecta</taxon>
        <taxon>Pterygota</taxon>
        <taxon>Neoptera</taxon>
        <taxon>Paraneoptera</taxon>
        <taxon>Psocodea</taxon>
        <taxon>Troctomorpha</taxon>
        <taxon>Phthiraptera</taxon>
        <taxon>Anoplura</taxon>
        <taxon>Polyplacidae</taxon>
        <taxon>Polyplax</taxon>
    </lineage>
</organism>
<dbReference type="Pfam" id="PF00018">
    <property type="entry name" value="SH3_1"/>
    <property type="match status" value="1"/>
</dbReference>
<keyword evidence="4" id="KW-0813">Transport</keyword>
<sequence length="518" mass="57011">MGFFGPGSPFDADVEQATDEKNTTEEWGKILDICDKVGSSSQNAKDCLSSILRRLKHQDPHVALQAVTLLSACVNNCGKTFHLEVASREFENEFKKIIHKCHPKVSERLLTLLRTWAEGDFKSDPQLNLIPSLYLKLRQDGVEFPSLESTKSPRANQSSRDPNAVDSQKEVEDIARAIELSLKDVSLQNKSKGGPSSSGLYPSVAISNVTEGRKVRALYDFEAAEDNELTFKAGEIIFVTDDTDPNWWKGYNKAGEGLFPSNFVTADLSVEPEQTKLESKKTVQFNDSVKVKKIAKDPADVVIDESKMDRLLHYLHEADPRDASGDPPDIRELADEVNAMGPLIDAELERVDRKHAQLTQLSSDLVEALNLYHSLMREPGGPGPSFIQKPGNYGYMPHLNPQAHPIHQSQYNGNTASNQPYVPPNYPVMPGGVPPSLSNGPPPVSGQYMPEPSRGYPVSSVHQYVNPVPGPPQAQPPPAPQPQLQQFQQVQGPQMPPGNTNSSHNTLHSNFPGKPPLL</sequence>
<dbReference type="SUPFAM" id="SSF48464">
    <property type="entry name" value="ENTH/VHS domain"/>
    <property type="match status" value="1"/>
</dbReference>
<comment type="subcellular location">
    <subcellularLocation>
        <location evidence="1">Endosome</location>
    </subcellularLocation>
</comment>
<dbReference type="PANTHER" id="PTHR45929">
    <property type="entry name" value="JAK PATHWAY SIGNAL TRANSDUCTION ADAPTOR MOLECULE"/>
    <property type="match status" value="1"/>
</dbReference>
<dbReference type="InterPro" id="IPR002014">
    <property type="entry name" value="VHS_dom"/>
</dbReference>
<evidence type="ECO:0000259" key="9">
    <source>
        <dbReference type="PROSITE" id="PS50002"/>
    </source>
</evidence>
<dbReference type="PRINTS" id="PR00452">
    <property type="entry name" value="SH3DOMAIN"/>
</dbReference>
<dbReference type="InterPro" id="IPR001452">
    <property type="entry name" value="SH3_domain"/>
</dbReference>
<evidence type="ECO:0000256" key="2">
    <source>
        <dbReference type="ARBA" id="ARBA00009666"/>
    </source>
</evidence>
<dbReference type="GO" id="GO:0035091">
    <property type="term" value="F:phosphatidylinositol binding"/>
    <property type="evidence" value="ECO:0007669"/>
    <property type="project" value="InterPro"/>
</dbReference>
<evidence type="ECO:0000256" key="6">
    <source>
        <dbReference type="ARBA" id="ARBA00022927"/>
    </source>
</evidence>
<dbReference type="GO" id="GO:0043130">
    <property type="term" value="F:ubiquitin binding"/>
    <property type="evidence" value="ECO:0007669"/>
    <property type="project" value="InterPro"/>
</dbReference>
<keyword evidence="3 7" id="KW-0728">SH3 domain</keyword>
<feature type="domain" description="VHS" evidence="10">
    <location>
        <begin position="17"/>
        <end position="145"/>
    </location>
</feature>
<dbReference type="CDD" id="cd11820">
    <property type="entry name" value="SH3_STAM"/>
    <property type="match status" value="1"/>
</dbReference>
<evidence type="ECO:0000256" key="4">
    <source>
        <dbReference type="ARBA" id="ARBA00022448"/>
    </source>
</evidence>
<feature type="region of interest" description="Disordered" evidence="8">
    <location>
        <begin position="146"/>
        <end position="169"/>
    </location>
</feature>
<evidence type="ECO:0000256" key="7">
    <source>
        <dbReference type="PROSITE-ProRule" id="PRU00192"/>
    </source>
</evidence>
<feature type="compositionally biased region" description="Polar residues" evidence="8">
    <location>
        <begin position="407"/>
        <end position="420"/>
    </location>
</feature>
<dbReference type="Gene3D" id="2.30.30.40">
    <property type="entry name" value="SH3 Domains"/>
    <property type="match status" value="1"/>
</dbReference>
<feature type="region of interest" description="Disordered" evidence="8">
    <location>
        <begin position="1"/>
        <end position="23"/>
    </location>
</feature>
<evidence type="ECO:0000256" key="3">
    <source>
        <dbReference type="ARBA" id="ARBA00022443"/>
    </source>
</evidence>
<feature type="region of interest" description="Disordered" evidence="8">
    <location>
        <begin position="405"/>
        <end position="518"/>
    </location>
</feature>
<dbReference type="PROSITE" id="PS50179">
    <property type="entry name" value="VHS"/>
    <property type="match status" value="1"/>
</dbReference>
<evidence type="ECO:0000256" key="8">
    <source>
        <dbReference type="SAM" id="MobiDB-lite"/>
    </source>
</evidence>
<keyword evidence="6" id="KW-0653">Protein transport</keyword>
<proteinExistence type="inferred from homology"/>
<dbReference type="EMBL" id="JAWJWE010000038">
    <property type="protein sequence ID" value="KAK6622929.1"/>
    <property type="molecule type" value="Genomic_DNA"/>
</dbReference>
<dbReference type="InterPro" id="IPR036028">
    <property type="entry name" value="SH3-like_dom_sf"/>
</dbReference>
<evidence type="ECO:0000256" key="5">
    <source>
        <dbReference type="ARBA" id="ARBA00022753"/>
    </source>
</evidence>
<feature type="compositionally biased region" description="Polar residues" evidence="8">
    <location>
        <begin position="147"/>
        <end position="161"/>
    </location>
</feature>
<name>A0AAN8P6E9_POLSC</name>
<dbReference type="CDD" id="cd03568">
    <property type="entry name" value="VHS_STAM"/>
    <property type="match status" value="1"/>
</dbReference>
<dbReference type="SMART" id="SM00326">
    <property type="entry name" value="SH3"/>
    <property type="match status" value="1"/>
</dbReference>
<dbReference type="PANTHER" id="PTHR45929:SF3">
    <property type="entry name" value="JAK PATHWAY SIGNAL TRANSDUCTION ADAPTOR MOLECULE"/>
    <property type="match status" value="1"/>
</dbReference>
<dbReference type="Pfam" id="PF00790">
    <property type="entry name" value="VHS"/>
    <property type="match status" value="1"/>
</dbReference>